<dbReference type="EMBL" id="RWKW01000057">
    <property type="protein sequence ID" value="RST85301.1"/>
    <property type="molecule type" value="Genomic_DNA"/>
</dbReference>
<feature type="transmembrane region" description="Helical" evidence="5">
    <location>
        <begin position="67"/>
        <end position="95"/>
    </location>
</feature>
<dbReference type="OrthoDB" id="5516290at2"/>
<sequence length="136" mass="14971">MSGAAIFWPMIAHVALVFGVYGLMAVRRKQAVDAGNARLSQFRENRDEPVESLFVRNNLANQFELPVLFHVCCLALQASGGVGAIVLVLAWFFVVSRYVHAAIHVTTNRIRHRQPTFIAGFLALAAMWAALAVHIA</sequence>
<evidence type="ECO:0000256" key="1">
    <source>
        <dbReference type="ARBA" id="ARBA00004370"/>
    </source>
</evidence>
<evidence type="ECO:0000256" key="5">
    <source>
        <dbReference type="SAM" id="Phobius"/>
    </source>
</evidence>
<keyword evidence="3 5" id="KW-1133">Transmembrane helix</keyword>
<accession>A0A429YV20</accession>
<proteinExistence type="predicted"/>
<dbReference type="InterPro" id="IPR023352">
    <property type="entry name" value="MAPEG-like_dom_sf"/>
</dbReference>
<keyword evidence="4 5" id="KW-0472">Membrane</keyword>
<evidence type="ECO:0000256" key="3">
    <source>
        <dbReference type="ARBA" id="ARBA00022989"/>
    </source>
</evidence>
<keyword evidence="7" id="KW-1185">Reference proteome</keyword>
<evidence type="ECO:0000313" key="6">
    <source>
        <dbReference type="EMBL" id="RST85301.1"/>
    </source>
</evidence>
<evidence type="ECO:0000256" key="2">
    <source>
        <dbReference type="ARBA" id="ARBA00022692"/>
    </source>
</evidence>
<reference evidence="6 7" key="1">
    <citation type="submission" date="2018-12" db="EMBL/GenBank/DDBJ databases">
        <title>Mesorhizobium carbonis sp. nov., isolated from coal mine water.</title>
        <authorList>
            <person name="Xin W."/>
            <person name="Xu Z."/>
            <person name="Xiang F."/>
            <person name="Zhang J."/>
            <person name="Xi L."/>
            <person name="Liu J."/>
        </authorList>
    </citation>
    <scope>NUCLEOTIDE SEQUENCE [LARGE SCALE GENOMIC DNA]</scope>
    <source>
        <strain evidence="6 7">B2.3</strain>
    </source>
</reference>
<dbReference type="RefSeq" id="WP_126701012.1">
    <property type="nucleotide sequence ID" value="NZ_RWKW01000057.1"/>
</dbReference>
<organism evidence="6 7">
    <name type="scientific">Aquibium carbonis</name>
    <dbReference type="NCBI Taxonomy" id="2495581"/>
    <lineage>
        <taxon>Bacteria</taxon>
        <taxon>Pseudomonadati</taxon>
        <taxon>Pseudomonadota</taxon>
        <taxon>Alphaproteobacteria</taxon>
        <taxon>Hyphomicrobiales</taxon>
        <taxon>Phyllobacteriaceae</taxon>
        <taxon>Aquibium</taxon>
    </lineage>
</organism>
<dbReference type="AlphaFoldDB" id="A0A429YV20"/>
<evidence type="ECO:0000313" key="7">
    <source>
        <dbReference type="Proteomes" id="UP000278398"/>
    </source>
</evidence>
<dbReference type="Gene3D" id="1.20.120.550">
    <property type="entry name" value="Membrane associated eicosanoid/glutathione metabolism-like domain"/>
    <property type="match status" value="1"/>
</dbReference>
<dbReference type="InterPro" id="IPR001129">
    <property type="entry name" value="Membr-assoc_MAPEG"/>
</dbReference>
<dbReference type="SUPFAM" id="SSF161084">
    <property type="entry name" value="MAPEG domain-like"/>
    <property type="match status" value="1"/>
</dbReference>
<keyword evidence="2 5" id="KW-0812">Transmembrane</keyword>
<feature type="transmembrane region" description="Helical" evidence="5">
    <location>
        <begin position="116"/>
        <end position="135"/>
    </location>
</feature>
<evidence type="ECO:0000256" key="4">
    <source>
        <dbReference type="ARBA" id="ARBA00023136"/>
    </source>
</evidence>
<dbReference type="Pfam" id="PF01124">
    <property type="entry name" value="MAPEG"/>
    <property type="match status" value="1"/>
</dbReference>
<dbReference type="Proteomes" id="UP000278398">
    <property type="component" value="Unassembled WGS sequence"/>
</dbReference>
<feature type="transmembrane region" description="Helical" evidence="5">
    <location>
        <begin position="7"/>
        <end position="26"/>
    </location>
</feature>
<name>A0A429YV20_9HYPH</name>
<dbReference type="GO" id="GO:0016020">
    <property type="term" value="C:membrane"/>
    <property type="evidence" value="ECO:0007669"/>
    <property type="project" value="UniProtKB-SubCell"/>
</dbReference>
<gene>
    <name evidence="6" type="ORF">EJC49_16370</name>
</gene>
<protein>
    <recommendedName>
        <fullName evidence="8">MAPEG family protein</fullName>
    </recommendedName>
</protein>
<comment type="subcellular location">
    <subcellularLocation>
        <location evidence="1">Membrane</location>
    </subcellularLocation>
</comment>
<evidence type="ECO:0008006" key="8">
    <source>
        <dbReference type="Google" id="ProtNLM"/>
    </source>
</evidence>
<comment type="caution">
    <text evidence="6">The sequence shown here is derived from an EMBL/GenBank/DDBJ whole genome shotgun (WGS) entry which is preliminary data.</text>
</comment>